<accession>A0ABW4KHD4</accession>
<evidence type="ECO:0000256" key="1">
    <source>
        <dbReference type="SAM" id="Phobius"/>
    </source>
</evidence>
<evidence type="ECO:0000313" key="3">
    <source>
        <dbReference type="EMBL" id="MFD1707465.1"/>
    </source>
</evidence>
<keyword evidence="1" id="KW-0812">Transmembrane</keyword>
<dbReference type="InterPro" id="IPR036514">
    <property type="entry name" value="SGNH_hydro_sf"/>
</dbReference>
<dbReference type="RefSeq" id="WP_380774185.1">
    <property type="nucleotide sequence ID" value="NZ_JBHUEO010000034.1"/>
</dbReference>
<dbReference type="EMBL" id="JBHUEO010000034">
    <property type="protein sequence ID" value="MFD1707465.1"/>
    <property type="molecule type" value="Genomic_DNA"/>
</dbReference>
<sequence>MNTKMKRILYISIAVNILLVLLIVLPFLKNDTADAVVQKLNGVQRLQFHSYERTTLFDELPIPTDATVFLGDSLTFRTEWSELFPEKTVINRGIGGDTTEGVLERLDDVTQADPKQIFLLIGVNDLKRKSVASTIHNYERIVQRIQTESPETELFIQSLLPVDNHKYGDVVSNDKIRQLNKELRLLAEDFGVTFIDLYSVFEENGQLPEMYTADGIHLTGKGYILWRETIKEYVR</sequence>
<organism evidence="3 4">
    <name type="scientific">Siminovitchia sediminis</name>
    <dbReference type="NCBI Taxonomy" id="1274353"/>
    <lineage>
        <taxon>Bacteria</taxon>
        <taxon>Bacillati</taxon>
        <taxon>Bacillota</taxon>
        <taxon>Bacilli</taxon>
        <taxon>Bacillales</taxon>
        <taxon>Bacillaceae</taxon>
        <taxon>Siminovitchia</taxon>
    </lineage>
</organism>
<feature type="transmembrane region" description="Helical" evidence="1">
    <location>
        <begin position="7"/>
        <end position="28"/>
    </location>
</feature>
<evidence type="ECO:0000313" key="4">
    <source>
        <dbReference type="Proteomes" id="UP001597301"/>
    </source>
</evidence>
<proteinExistence type="predicted"/>
<dbReference type="Proteomes" id="UP001597301">
    <property type="component" value="Unassembled WGS sequence"/>
</dbReference>
<keyword evidence="4" id="KW-1185">Reference proteome</keyword>
<feature type="domain" description="SGNH hydrolase-type esterase" evidence="2">
    <location>
        <begin position="69"/>
        <end position="223"/>
    </location>
</feature>
<comment type="caution">
    <text evidence="3">The sequence shown here is derived from an EMBL/GenBank/DDBJ whole genome shotgun (WGS) entry which is preliminary data.</text>
</comment>
<dbReference type="Gene3D" id="3.40.50.1110">
    <property type="entry name" value="SGNH hydrolase"/>
    <property type="match status" value="1"/>
</dbReference>
<keyword evidence="1" id="KW-0472">Membrane</keyword>
<name>A0ABW4KHD4_9BACI</name>
<dbReference type="Pfam" id="PF13472">
    <property type="entry name" value="Lipase_GDSL_2"/>
    <property type="match status" value="1"/>
</dbReference>
<keyword evidence="1" id="KW-1133">Transmembrane helix</keyword>
<dbReference type="PANTHER" id="PTHR30383:SF5">
    <property type="entry name" value="SGNH HYDROLASE-TYPE ESTERASE DOMAIN-CONTAINING PROTEIN"/>
    <property type="match status" value="1"/>
</dbReference>
<protein>
    <submittedName>
        <fullName evidence="3">GDSL-type esterase/lipase family protein</fullName>
    </submittedName>
</protein>
<reference evidence="4" key="1">
    <citation type="journal article" date="2019" name="Int. J. Syst. Evol. Microbiol.">
        <title>The Global Catalogue of Microorganisms (GCM) 10K type strain sequencing project: providing services to taxonomists for standard genome sequencing and annotation.</title>
        <authorList>
            <consortium name="The Broad Institute Genomics Platform"/>
            <consortium name="The Broad Institute Genome Sequencing Center for Infectious Disease"/>
            <person name="Wu L."/>
            <person name="Ma J."/>
        </authorList>
    </citation>
    <scope>NUCLEOTIDE SEQUENCE [LARGE SCALE GENOMIC DNA]</scope>
    <source>
        <strain evidence="4">CGMCC 1.12295</strain>
    </source>
</reference>
<evidence type="ECO:0000259" key="2">
    <source>
        <dbReference type="Pfam" id="PF13472"/>
    </source>
</evidence>
<dbReference type="InterPro" id="IPR051532">
    <property type="entry name" value="Ester_Hydrolysis_Enzymes"/>
</dbReference>
<gene>
    <name evidence="3" type="ORF">ACFSCZ_12095</name>
</gene>
<dbReference type="InterPro" id="IPR013830">
    <property type="entry name" value="SGNH_hydro"/>
</dbReference>
<dbReference type="PANTHER" id="PTHR30383">
    <property type="entry name" value="THIOESTERASE 1/PROTEASE 1/LYSOPHOSPHOLIPASE L1"/>
    <property type="match status" value="1"/>
</dbReference>
<dbReference type="SUPFAM" id="SSF52266">
    <property type="entry name" value="SGNH hydrolase"/>
    <property type="match status" value="1"/>
</dbReference>